<accession>A0A227KNT5</accession>
<comment type="caution">
    <text evidence="1">The sequence shown here is derived from an EMBL/GenBank/DDBJ whole genome shotgun (WGS) entry which is preliminary data.</text>
</comment>
<gene>
    <name evidence="1" type="ORF">ADH67_06425</name>
</gene>
<organism evidence="1 2">
    <name type="scientific">Turicimonas muris</name>
    <dbReference type="NCBI Taxonomy" id="1796652"/>
    <lineage>
        <taxon>Bacteria</taxon>
        <taxon>Pseudomonadati</taxon>
        <taxon>Pseudomonadota</taxon>
        <taxon>Betaproteobacteria</taxon>
        <taxon>Burkholderiales</taxon>
        <taxon>Sutterellaceae</taxon>
        <taxon>Turicimonas</taxon>
    </lineage>
</organism>
<protein>
    <submittedName>
        <fullName evidence="1">Uncharacterized protein</fullName>
    </submittedName>
</protein>
<reference evidence="2" key="1">
    <citation type="submission" date="2017-05" db="EMBL/GenBank/DDBJ databases">
        <title>Improved OligoMM genomes.</title>
        <authorList>
            <person name="Garzetti D."/>
        </authorList>
    </citation>
    <scope>NUCLEOTIDE SEQUENCE [LARGE SCALE GENOMIC DNA]</scope>
    <source>
        <strain evidence="2">YL45</strain>
    </source>
</reference>
<dbReference type="Proteomes" id="UP000214610">
    <property type="component" value="Unassembled WGS sequence"/>
</dbReference>
<dbReference type="AlphaFoldDB" id="A0A227KNT5"/>
<proteinExistence type="predicted"/>
<name>A0A227KNT5_9BURK</name>
<dbReference type="EMBL" id="NHMP01000003">
    <property type="protein sequence ID" value="OXE49759.1"/>
    <property type="molecule type" value="Genomic_DNA"/>
</dbReference>
<evidence type="ECO:0000313" key="1">
    <source>
        <dbReference type="EMBL" id="OXE49759.1"/>
    </source>
</evidence>
<sequence>MNFPGKVDSQFLRSLQPVQYQAFASKIDGQLSSRGVKKLIQINFFTPLTFFEFDQSSDATLLPSSEKKKLASRRDFLVFCLRKIMLNFSGKVDSQFFLLTTASAVPSVRFKN</sequence>
<evidence type="ECO:0000313" key="2">
    <source>
        <dbReference type="Proteomes" id="UP000214610"/>
    </source>
</evidence>
<keyword evidence="2" id="KW-1185">Reference proteome</keyword>